<dbReference type="AlphaFoldDB" id="A0A4R2M2F9"/>
<dbReference type="EMBL" id="SLXD01000010">
    <property type="protein sequence ID" value="TCP01279.1"/>
    <property type="molecule type" value="Genomic_DNA"/>
</dbReference>
<dbReference type="GeneID" id="99686703"/>
<comment type="caution">
    <text evidence="1">The sequence shown here is derived from an EMBL/GenBank/DDBJ whole genome shotgun (WGS) entry which is preliminary data.</text>
</comment>
<organism evidence="1 2">
    <name type="scientific">Rubrivivax gelatinosus</name>
    <name type="common">Rhodocyclus gelatinosus</name>
    <name type="synonym">Rhodopseudomonas gelatinosa</name>
    <dbReference type="NCBI Taxonomy" id="28068"/>
    <lineage>
        <taxon>Bacteria</taxon>
        <taxon>Pseudomonadati</taxon>
        <taxon>Pseudomonadota</taxon>
        <taxon>Betaproteobacteria</taxon>
        <taxon>Burkholderiales</taxon>
        <taxon>Sphaerotilaceae</taxon>
        <taxon>Rubrivivax</taxon>
    </lineage>
</organism>
<dbReference type="Proteomes" id="UP000295106">
    <property type="component" value="Unassembled WGS sequence"/>
</dbReference>
<gene>
    <name evidence="1" type="ORF">EV684_110211</name>
</gene>
<evidence type="ECO:0000313" key="1">
    <source>
        <dbReference type="EMBL" id="TCP01279.1"/>
    </source>
</evidence>
<name>A0A4R2M2F9_RUBGE</name>
<protein>
    <submittedName>
        <fullName evidence="1">Uncharacterized protein DUF3861</fullName>
    </submittedName>
</protein>
<dbReference type="RefSeq" id="WP_132648389.1">
    <property type="nucleotide sequence ID" value="NZ_CP181386.1"/>
</dbReference>
<dbReference type="InterPro" id="IPR038194">
    <property type="entry name" value="DUF3861_sf"/>
</dbReference>
<dbReference type="InterPro" id="IPR024476">
    <property type="entry name" value="DUF3861"/>
</dbReference>
<evidence type="ECO:0000313" key="2">
    <source>
        <dbReference type="Proteomes" id="UP000295106"/>
    </source>
</evidence>
<proteinExistence type="predicted"/>
<sequence length="99" mass="11068">MKQHRYRITVEHLADADGNPPADTTPLVFEAGNHDDILKIVERMRGREDLAPESATALAVGLKLFGEVMLEHRKAPLFAEFAPHFRDFMQKLKSGARAG</sequence>
<dbReference type="Gene3D" id="3.10.20.850">
    <property type="entry name" value="Protein of unknown function DUF3861"/>
    <property type="match status" value="1"/>
</dbReference>
<dbReference type="Pfam" id="PF12977">
    <property type="entry name" value="DUF3861"/>
    <property type="match status" value="1"/>
</dbReference>
<accession>A0A4R2M2F9</accession>
<reference evidence="1 2" key="1">
    <citation type="submission" date="2019-03" db="EMBL/GenBank/DDBJ databases">
        <title>Genomic Encyclopedia of Type Strains, Phase IV (KMG-IV): sequencing the most valuable type-strain genomes for metagenomic binning, comparative biology and taxonomic classification.</title>
        <authorList>
            <person name="Goeker M."/>
        </authorList>
    </citation>
    <scope>NUCLEOTIDE SEQUENCE [LARGE SCALE GENOMIC DNA]</scope>
    <source>
        <strain evidence="1 2">DSM 1709</strain>
    </source>
</reference>
<dbReference type="OrthoDB" id="119700at2"/>